<keyword evidence="1" id="KW-0472">Membrane</keyword>
<evidence type="ECO:0000313" key="3">
    <source>
        <dbReference type="EMBL" id="KZT37399.1"/>
    </source>
</evidence>
<reference evidence="3 4" key="1">
    <citation type="journal article" date="2016" name="Mol. Biol. Evol.">
        <title>Comparative Genomics of Early-Diverging Mushroom-Forming Fungi Provides Insights into the Origins of Lignocellulose Decay Capabilities.</title>
        <authorList>
            <person name="Nagy L.G."/>
            <person name="Riley R."/>
            <person name="Tritt A."/>
            <person name="Adam C."/>
            <person name="Daum C."/>
            <person name="Floudas D."/>
            <person name="Sun H."/>
            <person name="Yadav J.S."/>
            <person name="Pangilinan J."/>
            <person name="Larsson K.H."/>
            <person name="Matsuura K."/>
            <person name="Barry K."/>
            <person name="Labutti K."/>
            <person name="Kuo R."/>
            <person name="Ohm R.A."/>
            <person name="Bhattacharya S.S."/>
            <person name="Shirouzu T."/>
            <person name="Yoshinaga Y."/>
            <person name="Martin F.M."/>
            <person name="Grigoriev I.V."/>
            <person name="Hibbett D.S."/>
        </authorList>
    </citation>
    <scope>NUCLEOTIDE SEQUENCE [LARGE SCALE GENOMIC DNA]</scope>
    <source>
        <strain evidence="3 4">HHB10207 ss-3</strain>
    </source>
</reference>
<dbReference type="EMBL" id="KV428084">
    <property type="protein sequence ID" value="KZT37399.1"/>
    <property type="molecule type" value="Genomic_DNA"/>
</dbReference>
<keyword evidence="1" id="KW-0812">Transmembrane</keyword>
<feature type="transmembrane region" description="Helical" evidence="1">
    <location>
        <begin position="15"/>
        <end position="37"/>
    </location>
</feature>
<dbReference type="Proteomes" id="UP000076798">
    <property type="component" value="Unassembled WGS sequence"/>
</dbReference>
<organism evidence="3 4">
    <name type="scientific">Sistotremastrum suecicum HHB10207 ss-3</name>
    <dbReference type="NCBI Taxonomy" id="1314776"/>
    <lineage>
        <taxon>Eukaryota</taxon>
        <taxon>Fungi</taxon>
        <taxon>Dikarya</taxon>
        <taxon>Basidiomycota</taxon>
        <taxon>Agaricomycotina</taxon>
        <taxon>Agaricomycetes</taxon>
        <taxon>Sistotremastrales</taxon>
        <taxon>Sistotremastraceae</taxon>
        <taxon>Sistotremastrum</taxon>
    </lineage>
</organism>
<sequence length="84" mass="9733">MSSSNPLLKSIADQFFNLHVCSLFTVSGYCLLIYDWLLTFPDEVNYMWNGRLTTVRALYFFNRYTAPLVSTPAHRVLVSCADWM</sequence>
<accession>A0A166CFJ2</accession>
<dbReference type="InterPro" id="IPR045340">
    <property type="entry name" value="DUF6533"/>
</dbReference>
<evidence type="ECO:0000313" key="4">
    <source>
        <dbReference type="Proteomes" id="UP000076798"/>
    </source>
</evidence>
<gene>
    <name evidence="3" type="ORF">SISSUDRAFT_864055</name>
</gene>
<protein>
    <recommendedName>
        <fullName evidence="2">DUF6533 domain-containing protein</fullName>
    </recommendedName>
</protein>
<dbReference type="OrthoDB" id="3251775at2759"/>
<proteinExistence type="predicted"/>
<feature type="domain" description="DUF6533" evidence="2">
    <location>
        <begin position="24"/>
        <end position="68"/>
    </location>
</feature>
<name>A0A166CFJ2_9AGAM</name>
<evidence type="ECO:0000259" key="2">
    <source>
        <dbReference type="Pfam" id="PF20151"/>
    </source>
</evidence>
<dbReference type="AlphaFoldDB" id="A0A166CFJ2"/>
<keyword evidence="4" id="KW-1185">Reference proteome</keyword>
<evidence type="ECO:0000256" key="1">
    <source>
        <dbReference type="SAM" id="Phobius"/>
    </source>
</evidence>
<dbReference type="Pfam" id="PF20151">
    <property type="entry name" value="DUF6533"/>
    <property type="match status" value="1"/>
</dbReference>
<keyword evidence="1" id="KW-1133">Transmembrane helix</keyword>